<evidence type="ECO:0000256" key="3">
    <source>
        <dbReference type="ARBA" id="ARBA00022553"/>
    </source>
</evidence>
<evidence type="ECO:0000259" key="10">
    <source>
        <dbReference type="PROSITE" id="PS50110"/>
    </source>
</evidence>
<evidence type="ECO:0000313" key="12">
    <source>
        <dbReference type="Proteomes" id="UP000319817"/>
    </source>
</evidence>
<dbReference type="SUPFAM" id="SSF52172">
    <property type="entry name" value="CheY-like"/>
    <property type="match status" value="1"/>
</dbReference>
<dbReference type="InterPro" id="IPR003594">
    <property type="entry name" value="HATPase_dom"/>
</dbReference>
<keyword evidence="3 7" id="KW-0597">Phosphoprotein</keyword>
<dbReference type="Gene3D" id="3.30.565.10">
    <property type="entry name" value="Histidine kinase-like ATPase, C-terminal domain"/>
    <property type="match status" value="1"/>
</dbReference>
<dbReference type="AlphaFoldDB" id="A0A517NYA3"/>
<dbReference type="InterPro" id="IPR011006">
    <property type="entry name" value="CheY-like_superfamily"/>
</dbReference>
<dbReference type="CDD" id="cd00156">
    <property type="entry name" value="REC"/>
    <property type="match status" value="1"/>
</dbReference>
<keyword evidence="5 11" id="KW-0418">Kinase</keyword>
<evidence type="ECO:0000256" key="7">
    <source>
        <dbReference type="PROSITE-ProRule" id="PRU00169"/>
    </source>
</evidence>
<name>A0A517NYA3_9BACT</name>
<dbReference type="EC" id="2.7.13.3" evidence="2"/>
<reference evidence="11 12" key="1">
    <citation type="submission" date="2019-02" db="EMBL/GenBank/DDBJ databases">
        <title>Deep-cultivation of Planctomycetes and their phenomic and genomic characterization uncovers novel biology.</title>
        <authorList>
            <person name="Wiegand S."/>
            <person name="Jogler M."/>
            <person name="Boedeker C."/>
            <person name="Pinto D."/>
            <person name="Vollmers J."/>
            <person name="Rivas-Marin E."/>
            <person name="Kohn T."/>
            <person name="Peeters S.H."/>
            <person name="Heuer A."/>
            <person name="Rast P."/>
            <person name="Oberbeckmann S."/>
            <person name="Bunk B."/>
            <person name="Jeske O."/>
            <person name="Meyerdierks A."/>
            <person name="Storesund J.E."/>
            <person name="Kallscheuer N."/>
            <person name="Luecker S."/>
            <person name="Lage O.M."/>
            <person name="Pohl T."/>
            <person name="Merkel B.J."/>
            <person name="Hornburger P."/>
            <person name="Mueller R.-W."/>
            <person name="Bruemmer F."/>
            <person name="Labrenz M."/>
            <person name="Spormann A.M."/>
            <person name="Op den Camp H."/>
            <person name="Overmann J."/>
            <person name="Amann R."/>
            <person name="Jetten M.S.M."/>
            <person name="Mascher T."/>
            <person name="Medema M.H."/>
            <person name="Devos D.P."/>
            <person name="Kaster A.-K."/>
            <person name="Ovreas L."/>
            <person name="Rohde M."/>
            <person name="Galperin M.Y."/>
            <person name="Jogler C."/>
        </authorList>
    </citation>
    <scope>NUCLEOTIDE SEQUENCE [LARGE SCALE GENOMIC DNA]</scope>
    <source>
        <strain evidence="11 12">K23_9</strain>
    </source>
</reference>
<dbReference type="SUPFAM" id="SSF47384">
    <property type="entry name" value="Homodimeric domain of signal transducing histidine kinase"/>
    <property type="match status" value="1"/>
</dbReference>
<dbReference type="CDD" id="cd00082">
    <property type="entry name" value="HisKA"/>
    <property type="match status" value="1"/>
</dbReference>
<feature type="modified residue" description="4-aspartylphosphate" evidence="7">
    <location>
        <position position="65"/>
    </location>
</feature>
<evidence type="ECO:0000259" key="9">
    <source>
        <dbReference type="PROSITE" id="PS50109"/>
    </source>
</evidence>
<dbReference type="InterPro" id="IPR036097">
    <property type="entry name" value="HisK_dim/P_sf"/>
</dbReference>
<comment type="catalytic activity">
    <reaction evidence="1">
        <text>ATP + protein L-histidine = ADP + protein N-phospho-L-histidine.</text>
        <dbReference type="EC" id="2.7.13.3"/>
    </reaction>
</comment>
<dbReference type="CDD" id="cd00075">
    <property type="entry name" value="HATPase"/>
    <property type="match status" value="1"/>
</dbReference>
<feature type="domain" description="Response regulatory" evidence="10">
    <location>
        <begin position="8"/>
        <end position="130"/>
    </location>
</feature>
<accession>A0A517NYA3</accession>
<dbReference type="PRINTS" id="PR00344">
    <property type="entry name" value="BCTRLSENSOR"/>
</dbReference>
<evidence type="ECO:0000256" key="4">
    <source>
        <dbReference type="ARBA" id="ARBA00022679"/>
    </source>
</evidence>
<dbReference type="Pfam" id="PF02518">
    <property type="entry name" value="HATPase_c"/>
    <property type="match status" value="1"/>
</dbReference>
<keyword evidence="4 11" id="KW-0808">Transferase</keyword>
<dbReference type="OrthoDB" id="9813394at2"/>
<dbReference type="SUPFAM" id="SSF55874">
    <property type="entry name" value="ATPase domain of HSP90 chaperone/DNA topoisomerase II/histidine kinase"/>
    <property type="match status" value="1"/>
</dbReference>
<evidence type="ECO:0000256" key="6">
    <source>
        <dbReference type="ARBA" id="ARBA00023012"/>
    </source>
</evidence>
<dbReference type="GO" id="GO:0000155">
    <property type="term" value="F:phosphorelay sensor kinase activity"/>
    <property type="evidence" value="ECO:0007669"/>
    <property type="project" value="InterPro"/>
</dbReference>
<dbReference type="RefSeq" id="WP_145419823.1">
    <property type="nucleotide sequence ID" value="NZ_CP036526.1"/>
</dbReference>
<evidence type="ECO:0000256" key="1">
    <source>
        <dbReference type="ARBA" id="ARBA00000085"/>
    </source>
</evidence>
<evidence type="ECO:0000313" key="11">
    <source>
        <dbReference type="EMBL" id="QDT12094.1"/>
    </source>
</evidence>
<dbReference type="PANTHER" id="PTHR43711:SF1">
    <property type="entry name" value="HISTIDINE KINASE 1"/>
    <property type="match status" value="1"/>
</dbReference>
<evidence type="ECO:0000256" key="2">
    <source>
        <dbReference type="ARBA" id="ARBA00012438"/>
    </source>
</evidence>
<feature type="domain" description="Histidine kinase" evidence="9">
    <location>
        <begin position="187"/>
        <end position="405"/>
    </location>
</feature>
<dbReference type="SMART" id="SM00387">
    <property type="entry name" value="HATPase_c"/>
    <property type="match status" value="1"/>
</dbReference>
<dbReference type="Gene3D" id="3.40.50.2300">
    <property type="match status" value="1"/>
</dbReference>
<feature type="coiled-coil region" evidence="8">
    <location>
        <begin position="157"/>
        <end position="187"/>
    </location>
</feature>
<dbReference type="Pfam" id="PF00512">
    <property type="entry name" value="HisKA"/>
    <property type="match status" value="1"/>
</dbReference>
<evidence type="ECO:0000256" key="5">
    <source>
        <dbReference type="ARBA" id="ARBA00022777"/>
    </source>
</evidence>
<keyword evidence="8" id="KW-0175">Coiled coil</keyword>
<evidence type="ECO:0000256" key="8">
    <source>
        <dbReference type="SAM" id="Coils"/>
    </source>
</evidence>
<dbReference type="Gene3D" id="1.10.287.130">
    <property type="match status" value="1"/>
</dbReference>
<dbReference type="EMBL" id="CP036526">
    <property type="protein sequence ID" value="QDT12094.1"/>
    <property type="molecule type" value="Genomic_DNA"/>
</dbReference>
<dbReference type="PANTHER" id="PTHR43711">
    <property type="entry name" value="TWO-COMPONENT HISTIDINE KINASE"/>
    <property type="match status" value="1"/>
</dbReference>
<dbReference type="InterPro" id="IPR003661">
    <property type="entry name" value="HisK_dim/P_dom"/>
</dbReference>
<sequence length="423" mass="46440">MSNKRIIEILLLEDDDIDARLVERALARSPCVYQFKSEFAIHRVVNLDDAIRQIQLRLPDVILTDLNLPDSRGTETIASLVDVAMDTSVIALTGMDDDRVAIEAMKFGASDYLQKSLIDSHSLARAIRYAIERSRVMASLRSTQAEHVIALSEKHAAEAIASVAEELRAARDEAEAANRAKSEFLANMSHELRTPLHGILSFARFGVRRHQSVPVEKLNRYFEQIESSGEVLLHLLDNLLDLSKLEAGCSALDFSEIDLGERVRREASRFDAVASEKSVSLDIHLPTDIPLIWADGQRIDQVIRNLISNAVKFTKFDSTITIQVEQQGTSVLLMVDDDGPGIPVDENVSIFDKFIQSSATKTCAGGTGLGLAISHEIVHSHYGTLTANNRIHGGASFVVCLPIEQPSPEPATLSPPLAKTTTS</sequence>
<dbReference type="InterPro" id="IPR050736">
    <property type="entry name" value="Sensor_HK_Regulatory"/>
</dbReference>
<dbReference type="PROSITE" id="PS50109">
    <property type="entry name" value="HIS_KIN"/>
    <property type="match status" value="1"/>
</dbReference>
<gene>
    <name evidence="11" type="primary">tmoS_2</name>
    <name evidence="11" type="ORF">K239x_41020</name>
</gene>
<protein>
    <recommendedName>
        <fullName evidence="2">histidine kinase</fullName>
        <ecNumber evidence="2">2.7.13.3</ecNumber>
    </recommendedName>
</protein>
<dbReference type="SMART" id="SM00448">
    <property type="entry name" value="REC"/>
    <property type="match status" value="1"/>
</dbReference>
<dbReference type="Proteomes" id="UP000319817">
    <property type="component" value="Chromosome"/>
</dbReference>
<dbReference type="InterPro" id="IPR001789">
    <property type="entry name" value="Sig_transdc_resp-reg_receiver"/>
</dbReference>
<dbReference type="FunFam" id="3.30.565.10:FF:000006">
    <property type="entry name" value="Sensor histidine kinase WalK"/>
    <property type="match status" value="1"/>
</dbReference>
<keyword evidence="6" id="KW-0902">Two-component regulatory system</keyword>
<keyword evidence="12" id="KW-1185">Reference proteome</keyword>
<dbReference type="InterPro" id="IPR036890">
    <property type="entry name" value="HATPase_C_sf"/>
</dbReference>
<dbReference type="InterPro" id="IPR004358">
    <property type="entry name" value="Sig_transdc_His_kin-like_C"/>
</dbReference>
<dbReference type="InterPro" id="IPR005467">
    <property type="entry name" value="His_kinase_dom"/>
</dbReference>
<organism evidence="11 12">
    <name type="scientific">Stieleria marina</name>
    <dbReference type="NCBI Taxonomy" id="1930275"/>
    <lineage>
        <taxon>Bacteria</taxon>
        <taxon>Pseudomonadati</taxon>
        <taxon>Planctomycetota</taxon>
        <taxon>Planctomycetia</taxon>
        <taxon>Pirellulales</taxon>
        <taxon>Pirellulaceae</taxon>
        <taxon>Stieleria</taxon>
    </lineage>
</organism>
<proteinExistence type="predicted"/>
<dbReference type="SMART" id="SM00388">
    <property type="entry name" value="HisKA"/>
    <property type="match status" value="1"/>
</dbReference>
<dbReference type="PROSITE" id="PS50110">
    <property type="entry name" value="RESPONSE_REGULATORY"/>
    <property type="match status" value="1"/>
</dbReference>
<dbReference type="Pfam" id="PF00072">
    <property type="entry name" value="Response_reg"/>
    <property type="match status" value="1"/>
</dbReference>